<protein>
    <submittedName>
        <fullName evidence="1">Uncharacterized protein</fullName>
    </submittedName>
</protein>
<dbReference type="Proteomes" id="UP000838100">
    <property type="component" value="Unassembled WGS sequence"/>
</dbReference>
<organism evidence="1 2">
    <name type="scientific">Sinobacterium norvegicum</name>
    <dbReference type="NCBI Taxonomy" id="1641715"/>
    <lineage>
        <taxon>Bacteria</taxon>
        <taxon>Pseudomonadati</taxon>
        <taxon>Pseudomonadota</taxon>
        <taxon>Gammaproteobacteria</taxon>
        <taxon>Cellvibrionales</taxon>
        <taxon>Spongiibacteraceae</taxon>
        <taxon>Sinobacterium</taxon>
    </lineage>
</organism>
<accession>A0ABM9AD15</accession>
<comment type="caution">
    <text evidence="1">The sequence shown here is derived from an EMBL/GenBank/DDBJ whole genome shotgun (WGS) entry which is preliminary data.</text>
</comment>
<evidence type="ECO:0000313" key="2">
    <source>
        <dbReference type="Proteomes" id="UP000838100"/>
    </source>
</evidence>
<proteinExistence type="predicted"/>
<keyword evidence="2" id="KW-1185">Reference proteome</keyword>
<dbReference type="EMBL" id="CAKLPX010000001">
    <property type="protein sequence ID" value="CAH0991091.1"/>
    <property type="molecule type" value="Genomic_DNA"/>
</dbReference>
<name>A0ABM9AD15_9GAMM</name>
<sequence length="61" mass="7178">MLLSLFLSANFSVNARQYRLWRCDCYPLSSINAHVVMYYIDALYWRLPGVTAAMSASYFWM</sequence>
<gene>
    <name evidence="1" type="ORF">SIN8267_01192</name>
</gene>
<evidence type="ECO:0000313" key="1">
    <source>
        <dbReference type="EMBL" id="CAH0991091.1"/>
    </source>
</evidence>
<reference evidence="1" key="1">
    <citation type="submission" date="2021-12" db="EMBL/GenBank/DDBJ databases">
        <authorList>
            <person name="Rodrigo-Torres L."/>
            <person name="Arahal R. D."/>
            <person name="Lucena T."/>
        </authorList>
    </citation>
    <scope>NUCLEOTIDE SEQUENCE</scope>
    <source>
        <strain evidence="1">CECT 8267</strain>
    </source>
</reference>